<protein>
    <submittedName>
        <fullName evidence="1">Uncharacterized protein</fullName>
    </submittedName>
</protein>
<evidence type="ECO:0000313" key="2">
    <source>
        <dbReference type="Proteomes" id="UP000461162"/>
    </source>
</evidence>
<dbReference type="RefSeq" id="WP_155935437.1">
    <property type="nucleotide sequence ID" value="NZ_WODC01000010.1"/>
</dbReference>
<keyword evidence="2" id="KW-1185">Reference proteome</keyword>
<comment type="caution">
    <text evidence="1">The sequence shown here is derived from an EMBL/GenBank/DDBJ whole genome shotgun (WGS) entry which is preliminary data.</text>
</comment>
<accession>A0A7K1KR76</accession>
<dbReference type="AlphaFoldDB" id="A0A7K1KR76"/>
<name>A0A7K1KR76_9BACT</name>
<sequence>MHQYFFNGWSFGMTVAKTNATSSFFAHEKAKGFHGRSEEAFLVSDFRQRTAHRHGNPLSCFPDSFSLLALKKRLQTRINQYISHLPLNVPKWWNW</sequence>
<gene>
    <name evidence="1" type="ORF">GKC30_13180</name>
</gene>
<reference evidence="1 2" key="1">
    <citation type="submission" date="2019-11" db="EMBL/GenBank/DDBJ databases">
        <title>Pseudodesulfovibrio alkaliphilus, sp. nov., an alkaliphilic sulfate-reducing bacteria from mud volcano of Taman peninsula, Russia.</title>
        <authorList>
            <person name="Frolova A."/>
            <person name="Merkel A.Y."/>
            <person name="Slobodkin A.I."/>
        </authorList>
    </citation>
    <scope>NUCLEOTIDE SEQUENCE [LARGE SCALE GENOMIC DNA]</scope>
    <source>
        <strain evidence="1 2">F-1</strain>
    </source>
</reference>
<dbReference type="EMBL" id="WODC01000010">
    <property type="protein sequence ID" value="MUM78588.1"/>
    <property type="molecule type" value="Genomic_DNA"/>
</dbReference>
<evidence type="ECO:0000313" key="1">
    <source>
        <dbReference type="EMBL" id="MUM78588.1"/>
    </source>
</evidence>
<dbReference type="Proteomes" id="UP000461162">
    <property type="component" value="Unassembled WGS sequence"/>
</dbReference>
<proteinExistence type="predicted"/>
<organism evidence="1 2">
    <name type="scientific">Pseudodesulfovibrio alkaliphilus</name>
    <dbReference type="NCBI Taxonomy" id="2661613"/>
    <lineage>
        <taxon>Bacteria</taxon>
        <taxon>Pseudomonadati</taxon>
        <taxon>Thermodesulfobacteriota</taxon>
        <taxon>Desulfovibrionia</taxon>
        <taxon>Desulfovibrionales</taxon>
        <taxon>Desulfovibrionaceae</taxon>
    </lineage>
</organism>